<dbReference type="Proteomes" id="UP000075420">
    <property type="component" value="Unassembled WGS sequence"/>
</dbReference>
<dbReference type="Gene3D" id="2.170.150.70">
    <property type="match status" value="1"/>
</dbReference>
<dbReference type="InterPro" id="IPR011057">
    <property type="entry name" value="Mss4-like_sf"/>
</dbReference>
<organism evidence="5 6">
    <name type="scientific">Sorangium cellulosum</name>
    <name type="common">Polyangium cellulosum</name>
    <dbReference type="NCBI Taxonomy" id="56"/>
    <lineage>
        <taxon>Bacteria</taxon>
        <taxon>Pseudomonadati</taxon>
        <taxon>Myxococcota</taxon>
        <taxon>Polyangia</taxon>
        <taxon>Polyangiales</taxon>
        <taxon>Polyangiaceae</taxon>
        <taxon>Sorangium</taxon>
    </lineage>
</organism>
<sequence>MLKTYRGSCHCGAVRFEADIDLSLGTNKCNCSICTKTRNWNAIIHPAAFRLLSGEQDLSDYQFNQKVGHHLFCKRCGVRSFGRGHVPEIGGDYVAVQLGALDDVDPRELVEAPVRYADGRANDWGRPPAETRHL</sequence>
<evidence type="ECO:0000256" key="2">
    <source>
        <dbReference type="ARBA" id="ARBA00022723"/>
    </source>
</evidence>
<evidence type="ECO:0000313" key="5">
    <source>
        <dbReference type="EMBL" id="KYF55063.1"/>
    </source>
</evidence>
<comment type="similarity">
    <text evidence="1">Belongs to the Gfa family.</text>
</comment>
<dbReference type="InterPro" id="IPR006913">
    <property type="entry name" value="CENP-V/GFA"/>
</dbReference>
<keyword evidence="3" id="KW-0862">Zinc</keyword>
<dbReference type="GO" id="GO:0016846">
    <property type="term" value="F:carbon-sulfur lyase activity"/>
    <property type="evidence" value="ECO:0007669"/>
    <property type="project" value="InterPro"/>
</dbReference>
<name>A0A150PHA6_SORCE</name>
<evidence type="ECO:0000256" key="1">
    <source>
        <dbReference type="ARBA" id="ARBA00005495"/>
    </source>
</evidence>
<proteinExistence type="inferred from homology"/>
<evidence type="ECO:0000313" key="6">
    <source>
        <dbReference type="Proteomes" id="UP000075420"/>
    </source>
</evidence>
<evidence type="ECO:0000259" key="4">
    <source>
        <dbReference type="PROSITE" id="PS51891"/>
    </source>
</evidence>
<dbReference type="PANTHER" id="PTHR28620:SF1">
    <property type="entry name" value="CENP-V_GFA DOMAIN-CONTAINING PROTEIN"/>
    <property type="match status" value="1"/>
</dbReference>
<dbReference type="PROSITE" id="PS51891">
    <property type="entry name" value="CENP_V_GFA"/>
    <property type="match status" value="1"/>
</dbReference>
<comment type="caution">
    <text evidence="5">The sequence shown here is derived from an EMBL/GenBank/DDBJ whole genome shotgun (WGS) entry which is preliminary data.</text>
</comment>
<gene>
    <name evidence="5" type="ORF">BE08_20220</name>
</gene>
<protein>
    <submittedName>
        <fullName evidence="5">Aldehyde-activating protein</fullName>
    </submittedName>
</protein>
<dbReference type="EMBL" id="JELY01001650">
    <property type="protein sequence ID" value="KYF55063.1"/>
    <property type="molecule type" value="Genomic_DNA"/>
</dbReference>
<accession>A0A150PHA6</accession>
<dbReference type="AlphaFoldDB" id="A0A150PHA6"/>
<feature type="domain" description="CENP-V/GFA" evidence="4">
    <location>
        <begin position="5"/>
        <end position="125"/>
    </location>
</feature>
<dbReference type="Pfam" id="PF04828">
    <property type="entry name" value="GFA"/>
    <property type="match status" value="1"/>
</dbReference>
<dbReference type="InterPro" id="IPR052355">
    <property type="entry name" value="CENP-V-like"/>
</dbReference>
<keyword evidence="2" id="KW-0479">Metal-binding</keyword>
<dbReference type="SUPFAM" id="SSF51316">
    <property type="entry name" value="Mss4-like"/>
    <property type="match status" value="1"/>
</dbReference>
<dbReference type="PANTHER" id="PTHR28620">
    <property type="entry name" value="CENTROMERE PROTEIN V"/>
    <property type="match status" value="1"/>
</dbReference>
<evidence type="ECO:0000256" key="3">
    <source>
        <dbReference type="ARBA" id="ARBA00022833"/>
    </source>
</evidence>
<dbReference type="GO" id="GO:0046872">
    <property type="term" value="F:metal ion binding"/>
    <property type="evidence" value="ECO:0007669"/>
    <property type="project" value="UniProtKB-KW"/>
</dbReference>
<reference evidence="5 6" key="1">
    <citation type="submission" date="2014-02" db="EMBL/GenBank/DDBJ databases">
        <title>The small core and large imbalanced accessory genome model reveals a collaborative survival strategy of Sorangium cellulosum strains in nature.</title>
        <authorList>
            <person name="Han K."/>
            <person name="Peng R."/>
            <person name="Blom J."/>
            <person name="Li Y.-Z."/>
        </authorList>
    </citation>
    <scope>NUCLEOTIDE SEQUENCE [LARGE SCALE GENOMIC DNA]</scope>
    <source>
        <strain evidence="5 6">So0157-25</strain>
    </source>
</reference>